<keyword evidence="2" id="KW-1185">Reference proteome</keyword>
<dbReference type="EMBL" id="CP037452">
    <property type="protein sequence ID" value="QDV50445.1"/>
    <property type="molecule type" value="Genomic_DNA"/>
</dbReference>
<organism evidence="1 2">
    <name type="scientific">Gimesia fumaroli</name>
    <dbReference type="NCBI Taxonomy" id="2527976"/>
    <lineage>
        <taxon>Bacteria</taxon>
        <taxon>Pseudomonadati</taxon>
        <taxon>Planctomycetota</taxon>
        <taxon>Planctomycetia</taxon>
        <taxon>Planctomycetales</taxon>
        <taxon>Planctomycetaceae</taxon>
        <taxon>Gimesia</taxon>
    </lineage>
</organism>
<dbReference type="Pfam" id="PF15585">
    <property type="entry name" value="Imm7"/>
    <property type="match status" value="1"/>
</dbReference>
<sequence>MLEVYGWVVVRTSRDIFVNATFEELDAIDDIVDLRDAQLWSDLRDRLPTQESSSLRWQFYEHLNNKRGILQFCESTNHRSADTWALMDWIVKHATGSYGLIYVHDDEDIPSNKSYSRGQHDFSNVFRVWRILNGELLELEDPFLSPIVPTINPSEYS</sequence>
<protein>
    <submittedName>
        <fullName evidence="1">Uncharacterized protein</fullName>
    </submittedName>
</protein>
<evidence type="ECO:0000313" key="2">
    <source>
        <dbReference type="Proteomes" id="UP000318313"/>
    </source>
</evidence>
<dbReference type="OrthoDB" id="4557988at2"/>
<dbReference type="Proteomes" id="UP000318313">
    <property type="component" value="Chromosome"/>
</dbReference>
<dbReference type="KEGG" id="gfm:Enr17x_24850"/>
<dbReference type="RefSeq" id="WP_145308947.1">
    <property type="nucleotide sequence ID" value="NZ_CP037452.1"/>
</dbReference>
<reference evidence="1 2" key="1">
    <citation type="submission" date="2019-03" db="EMBL/GenBank/DDBJ databases">
        <title>Deep-cultivation of Planctomycetes and their phenomic and genomic characterization uncovers novel biology.</title>
        <authorList>
            <person name="Wiegand S."/>
            <person name="Jogler M."/>
            <person name="Boedeker C."/>
            <person name="Pinto D."/>
            <person name="Vollmers J."/>
            <person name="Rivas-Marin E."/>
            <person name="Kohn T."/>
            <person name="Peeters S.H."/>
            <person name="Heuer A."/>
            <person name="Rast P."/>
            <person name="Oberbeckmann S."/>
            <person name="Bunk B."/>
            <person name="Jeske O."/>
            <person name="Meyerdierks A."/>
            <person name="Storesund J.E."/>
            <person name="Kallscheuer N."/>
            <person name="Luecker S."/>
            <person name="Lage O.M."/>
            <person name="Pohl T."/>
            <person name="Merkel B.J."/>
            <person name="Hornburger P."/>
            <person name="Mueller R.-W."/>
            <person name="Bruemmer F."/>
            <person name="Labrenz M."/>
            <person name="Spormann A.M."/>
            <person name="Op den Camp H."/>
            <person name="Overmann J."/>
            <person name="Amann R."/>
            <person name="Jetten M.S.M."/>
            <person name="Mascher T."/>
            <person name="Medema M.H."/>
            <person name="Devos D.P."/>
            <person name="Kaster A.-K."/>
            <person name="Ovreas L."/>
            <person name="Rohde M."/>
            <person name="Galperin M.Y."/>
            <person name="Jogler C."/>
        </authorList>
    </citation>
    <scope>NUCLEOTIDE SEQUENCE [LARGE SCALE GENOMIC DNA]</scope>
    <source>
        <strain evidence="1 2">Enr17</strain>
    </source>
</reference>
<proteinExistence type="predicted"/>
<gene>
    <name evidence="1" type="ORF">Enr17x_24850</name>
</gene>
<evidence type="ECO:0000313" key="1">
    <source>
        <dbReference type="EMBL" id="QDV50445.1"/>
    </source>
</evidence>
<dbReference type="InterPro" id="IPR028965">
    <property type="entry name" value="Imm7"/>
</dbReference>
<dbReference type="AlphaFoldDB" id="A0A518IBG4"/>
<name>A0A518IBG4_9PLAN</name>
<accession>A0A518IBG4</accession>